<keyword evidence="1" id="KW-0732">Signal</keyword>
<dbReference type="EMBL" id="VFOK01000002">
    <property type="protein sequence ID" value="TQL29065.1"/>
    <property type="molecule type" value="Genomic_DNA"/>
</dbReference>
<dbReference type="AlphaFoldDB" id="A0A542WZR3"/>
<dbReference type="PROSITE" id="PS51257">
    <property type="entry name" value="PROKAR_LIPOPROTEIN"/>
    <property type="match status" value="1"/>
</dbReference>
<keyword evidence="3" id="KW-1185">Reference proteome</keyword>
<comment type="caution">
    <text evidence="2">The sequence shown here is derived from an EMBL/GenBank/DDBJ whole genome shotgun (WGS) entry which is preliminary data.</text>
</comment>
<name>A0A542WZR3_9MICO</name>
<evidence type="ECO:0008006" key="4">
    <source>
        <dbReference type="Google" id="ProtNLM"/>
    </source>
</evidence>
<evidence type="ECO:0000313" key="2">
    <source>
        <dbReference type="EMBL" id="TQL29065.1"/>
    </source>
</evidence>
<protein>
    <recommendedName>
        <fullName evidence="4">DUF732 domain-containing protein</fullName>
    </recommendedName>
</protein>
<feature type="chain" id="PRO_5022090876" description="DUF732 domain-containing protein" evidence="1">
    <location>
        <begin position="23"/>
        <end position="110"/>
    </location>
</feature>
<dbReference type="RefSeq" id="WP_142007813.1">
    <property type="nucleotide sequence ID" value="NZ_CAJTBP010000001.1"/>
</dbReference>
<organism evidence="2 3">
    <name type="scientific">Barrientosiimonas humi</name>
    <dbReference type="NCBI Taxonomy" id="999931"/>
    <lineage>
        <taxon>Bacteria</taxon>
        <taxon>Bacillati</taxon>
        <taxon>Actinomycetota</taxon>
        <taxon>Actinomycetes</taxon>
        <taxon>Micrococcales</taxon>
        <taxon>Dermacoccaceae</taxon>
        <taxon>Barrientosiimonas</taxon>
    </lineage>
</organism>
<accession>A0A542WZR3</accession>
<proteinExistence type="predicted"/>
<gene>
    <name evidence="2" type="ORF">FB554_3382</name>
</gene>
<evidence type="ECO:0000313" key="3">
    <source>
        <dbReference type="Proteomes" id="UP000318336"/>
    </source>
</evidence>
<evidence type="ECO:0000256" key="1">
    <source>
        <dbReference type="SAM" id="SignalP"/>
    </source>
</evidence>
<dbReference type="Proteomes" id="UP000318336">
    <property type="component" value="Unassembled WGS sequence"/>
</dbReference>
<sequence length="110" mass="11307">MNLARRMGATALLLTLPLGLTACGGGKPSKEEVQAGYAKLLESNGGGQIPQAQIDSIAKCVTDKAYDNVSGDTLDKIAKGENARADNDDVSKLTGYAGQCSSDAFKTSAP</sequence>
<feature type="signal peptide" evidence="1">
    <location>
        <begin position="1"/>
        <end position="22"/>
    </location>
</feature>
<reference evidence="2 3" key="1">
    <citation type="submission" date="2019-06" db="EMBL/GenBank/DDBJ databases">
        <title>Sequencing the genomes of 1000 actinobacteria strains.</title>
        <authorList>
            <person name="Klenk H.-P."/>
        </authorList>
    </citation>
    <scope>NUCLEOTIDE SEQUENCE [LARGE SCALE GENOMIC DNA]</scope>
    <source>
        <strain evidence="2 3">DSM 24617</strain>
    </source>
</reference>